<dbReference type="Pfam" id="PF00392">
    <property type="entry name" value="GntR"/>
    <property type="match status" value="1"/>
</dbReference>
<keyword evidence="3" id="KW-0804">Transcription</keyword>
<keyword evidence="2" id="KW-0238">DNA-binding</keyword>
<reference evidence="5 6" key="1">
    <citation type="submission" date="2017-07" db="EMBL/GenBank/DDBJ databases">
        <title>Isolation and whole genome analysis of endospore-forming bacteria from heroin.</title>
        <authorList>
            <person name="Kalinowski J."/>
            <person name="Ahrens B."/>
            <person name="Al-Dilaimi A."/>
            <person name="Winkler A."/>
            <person name="Wibberg D."/>
            <person name="Schleenbecker U."/>
            <person name="Ruckert C."/>
            <person name="Wolfel R."/>
            <person name="Grass G."/>
        </authorList>
    </citation>
    <scope>NUCLEOTIDE SEQUENCE [LARGE SCALE GENOMIC DNA]</scope>
    <source>
        <strain evidence="5 6">7517-1</strain>
    </source>
</reference>
<sequence length="217" mass="24644">MKSINQIHRTSLRDQVYQQLRNAIINLELEPGERVNDKVLAEEFGVSRTPVREALKRLEDEGLIVSSPGSETKVSLVDNSQSRDAFTVVASLHELAARLAIPYLTEEHAVIMEKINGDFELAIKNAKRLEAIQLDDQFHEVILIASNNPEILVALERLMSKIRRLELLKFNELDGMNSVKQHHDIIQSIKNNKTDLPELMKQNWLSLSSQLTSDISN</sequence>
<name>A0ABX4H3M7_9BACI</name>
<accession>A0ABX4H3M7</accession>
<dbReference type="InterPro" id="IPR000524">
    <property type="entry name" value="Tscrpt_reg_HTH_GntR"/>
</dbReference>
<dbReference type="SMART" id="SM00895">
    <property type="entry name" value="FCD"/>
    <property type="match status" value="1"/>
</dbReference>
<keyword evidence="6" id="KW-1185">Reference proteome</keyword>
<evidence type="ECO:0000256" key="3">
    <source>
        <dbReference type="ARBA" id="ARBA00023163"/>
    </source>
</evidence>
<evidence type="ECO:0000313" key="5">
    <source>
        <dbReference type="EMBL" id="PAE01744.1"/>
    </source>
</evidence>
<keyword evidence="1" id="KW-0805">Transcription regulation</keyword>
<evidence type="ECO:0000256" key="2">
    <source>
        <dbReference type="ARBA" id="ARBA00023125"/>
    </source>
</evidence>
<dbReference type="PROSITE" id="PS50949">
    <property type="entry name" value="HTH_GNTR"/>
    <property type="match status" value="1"/>
</dbReference>
<proteinExistence type="predicted"/>
<dbReference type="Pfam" id="PF07729">
    <property type="entry name" value="FCD"/>
    <property type="match status" value="1"/>
</dbReference>
<dbReference type="RefSeq" id="WP_095217427.1">
    <property type="nucleotide sequence ID" value="NZ_NPBJ01000002.1"/>
</dbReference>
<dbReference type="PANTHER" id="PTHR43537">
    <property type="entry name" value="TRANSCRIPTIONAL REGULATOR, GNTR FAMILY"/>
    <property type="match status" value="1"/>
</dbReference>
<dbReference type="Gene3D" id="1.20.120.530">
    <property type="entry name" value="GntR ligand-binding domain-like"/>
    <property type="match status" value="1"/>
</dbReference>
<dbReference type="InterPro" id="IPR036390">
    <property type="entry name" value="WH_DNA-bd_sf"/>
</dbReference>
<dbReference type="SUPFAM" id="SSF48008">
    <property type="entry name" value="GntR ligand-binding domain-like"/>
    <property type="match status" value="1"/>
</dbReference>
<dbReference type="CDD" id="cd07377">
    <property type="entry name" value="WHTH_GntR"/>
    <property type="match status" value="1"/>
</dbReference>
<dbReference type="PRINTS" id="PR00033">
    <property type="entry name" value="HTHASNC"/>
</dbReference>
<evidence type="ECO:0000256" key="1">
    <source>
        <dbReference type="ARBA" id="ARBA00023015"/>
    </source>
</evidence>
<dbReference type="SMART" id="SM00345">
    <property type="entry name" value="HTH_GNTR"/>
    <property type="match status" value="1"/>
</dbReference>
<dbReference type="Proteomes" id="UP000216852">
    <property type="component" value="Unassembled WGS sequence"/>
</dbReference>
<dbReference type="EMBL" id="NPBJ01000002">
    <property type="protein sequence ID" value="PAE01744.1"/>
    <property type="molecule type" value="Genomic_DNA"/>
</dbReference>
<dbReference type="InterPro" id="IPR036388">
    <property type="entry name" value="WH-like_DNA-bd_sf"/>
</dbReference>
<protein>
    <submittedName>
        <fullName evidence="5">GntR family transcriptional regulator</fullName>
    </submittedName>
</protein>
<gene>
    <name evidence="5" type="ORF">CHH48_00590</name>
</gene>
<comment type="caution">
    <text evidence="5">The sequence shown here is derived from an EMBL/GenBank/DDBJ whole genome shotgun (WGS) entry which is preliminary data.</text>
</comment>
<evidence type="ECO:0000259" key="4">
    <source>
        <dbReference type="PROSITE" id="PS50949"/>
    </source>
</evidence>
<dbReference type="Gene3D" id="1.10.10.10">
    <property type="entry name" value="Winged helix-like DNA-binding domain superfamily/Winged helix DNA-binding domain"/>
    <property type="match status" value="1"/>
</dbReference>
<organism evidence="5 6">
    <name type="scientific">Terribacillus saccharophilus</name>
    <dbReference type="NCBI Taxonomy" id="361277"/>
    <lineage>
        <taxon>Bacteria</taxon>
        <taxon>Bacillati</taxon>
        <taxon>Bacillota</taxon>
        <taxon>Bacilli</taxon>
        <taxon>Bacillales</taxon>
        <taxon>Bacillaceae</taxon>
        <taxon>Terribacillus</taxon>
    </lineage>
</organism>
<dbReference type="PANTHER" id="PTHR43537:SF24">
    <property type="entry name" value="GLUCONATE OPERON TRANSCRIPTIONAL REPRESSOR"/>
    <property type="match status" value="1"/>
</dbReference>
<dbReference type="InterPro" id="IPR000485">
    <property type="entry name" value="AsnC-type_HTH_dom"/>
</dbReference>
<dbReference type="PRINTS" id="PR00035">
    <property type="entry name" value="HTHGNTR"/>
</dbReference>
<dbReference type="SUPFAM" id="SSF46785">
    <property type="entry name" value="Winged helix' DNA-binding domain"/>
    <property type="match status" value="1"/>
</dbReference>
<evidence type="ECO:0000313" key="6">
    <source>
        <dbReference type="Proteomes" id="UP000216852"/>
    </source>
</evidence>
<dbReference type="InterPro" id="IPR011711">
    <property type="entry name" value="GntR_C"/>
</dbReference>
<feature type="domain" description="HTH gntR-type" evidence="4">
    <location>
        <begin position="10"/>
        <end position="77"/>
    </location>
</feature>
<dbReference type="InterPro" id="IPR008920">
    <property type="entry name" value="TF_FadR/GntR_C"/>
</dbReference>